<name>A0A645DDY4_9ZZZZ</name>
<feature type="domain" description="Nucleotidyl transferase" evidence="1">
    <location>
        <begin position="6"/>
        <end position="167"/>
    </location>
</feature>
<dbReference type="SUPFAM" id="SSF53448">
    <property type="entry name" value="Nucleotide-diphospho-sugar transferases"/>
    <property type="match status" value="1"/>
</dbReference>
<reference evidence="2" key="1">
    <citation type="submission" date="2019-08" db="EMBL/GenBank/DDBJ databases">
        <authorList>
            <person name="Kucharzyk K."/>
            <person name="Murdoch R.W."/>
            <person name="Higgins S."/>
            <person name="Loffler F."/>
        </authorList>
    </citation>
    <scope>NUCLEOTIDE SEQUENCE</scope>
</reference>
<accession>A0A645DDY4</accession>
<evidence type="ECO:0000259" key="1">
    <source>
        <dbReference type="Pfam" id="PF00483"/>
    </source>
</evidence>
<dbReference type="InterPro" id="IPR029044">
    <property type="entry name" value="Nucleotide-diphossugar_trans"/>
</dbReference>
<dbReference type="EMBL" id="VSSQ01035478">
    <property type="protein sequence ID" value="MPM87700.1"/>
    <property type="molecule type" value="Genomic_DNA"/>
</dbReference>
<gene>
    <name evidence="2" type="ORF">SDC9_134800</name>
</gene>
<comment type="caution">
    <text evidence="2">The sequence shown here is derived from an EMBL/GenBank/DDBJ whole genome shotgun (WGS) entry which is preliminary data.</text>
</comment>
<dbReference type="InterPro" id="IPR005835">
    <property type="entry name" value="NTP_transferase_dom"/>
</dbReference>
<proteinExistence type="predicted"/>
<dbReference type="Pfam" id="PF00483">
    <property type="entry name" value="NTP_transferase"/>
    <property type="match status" value="1"/>
</dbReference>
<dbReference type="Gene3D" id="3.90.550.10">
    <property type="entry name" value="Spore Coat Polysaccharide Biosynthesis Protein SpsA, Chain A"/>
    <property type="match status" value="1"/>
</dbReference>
<organism evidence="2">
    <name type="scientific">bioreactor metagenome</name>
    <dbReference type="NCBI Taxonomy" id="1076179"/>
    <lineage>
        <taxon>unclassified sequences</taxon>
        <taxon>metagenomes</taxon>
        <taxon>ecological metagenomes</taxon>
    </lineage>
</organism>
<dbReference type="AlphaFoldDB" id="A0A645DDY4"/>
<protein>
    <recommendedName>
        <fullName evidence="1">Nucleotidyl transferase domain-containing protein</fullName>
    </recommendedName>
</protein>
<evidence type="ECO:0000313" key="2">
    <source>
        <dbReference type="EMBL" id="MPM87700.1"/>
    </source>
</evidence>
<sequence>MDKTLVLLAAGMGSRYGGLKQLDALGPGGATLMDYSVYDALRAGFTRVVFIIRREMEMEFKQVIGARYAGHVALEYAFQELTDLPDGFVPPAERTKPWGTAHALYAARHVVDTPMAVINADDFYGRDSFRSLGCYLDQQSAAGGLYGAMCGFKVANTLSENGTVSRGVCAVSGGNLAGVVEHTRILRDAAGRIVSQFEDGTEAVLAPDTLVSMNFWGFSPAIFPELEALLRKFLADRGSELKSEFYVPSVADALIQAHRMTVKMLTSDASWFGVTYREDRPGTMAALRRMTEQGEYPEKLF</sequence>